<dbReference type="GO" id="GO:0046975">
    <property type="term" value="F:histone H3K36 methyltransferase activity"/>
    <property type="evidence" value="ECO:0007669"/>
    <property type="project" value="TreeGrafter"/>
</dbReference>
<dbReference type="GO" id="GO:0000014">
    <property type="term" value="F:single-stranded DNA endodeoxyribonuclease activity"/>
    <property type="evidence" value="ECO:0007669"/>
    <property type="project" value="TreeGrafter"/>
</dbReference>
<dbReference type="GO" id="GO:0042800">
    <property type="term" value="F:histone H3K4 methyltransferase activity"/>
    <property type="evidence" value="ECO:0007669"/>
    <property type="project" value="TreeGrafter"/>
</dbReference>
<dbReference type="Pfam" id="PF01359">
    <property type="entry name" value="Transposase_1"/>
    <property type="match status" value="1"/>
</dbReference>
<dbReference type="EMBL" id="BMAV01009590">
    <property type="protein sequence ID" value="GFY53962.1"/>
    <property type="molecule type" value="Genomic_DNA"/>
</dbReference>
<name>A0A8X6XHI0_9ARAC</name>
<dbReference type="GO" id="GO:0044547">
    <property type="term" value="F:DNA topoisomerase binding"/>
    <property type="evidence" value="ECO:0007669"/>
    <property type="project" value="TreeGrafter"/>
</dbReference>
<dbReference type="Proteomes" id="UP000886998">
    <property type="component" value="Unassembled WGS sequence"/>
</dbReference>
<dbReference type="GO" id="GO:0005634">
    <property type="term" value="C:nucleus"/>
    <property type="evidence" value="ECO:0007669"/>
    <property type="project" value="TreeGrafter"/>
</dbReference>
<dbReference type="GO" id="GO:0003690">
    <property type="term" value="F:double-stranded DNA binding"/>
    <property type="evidence" value="ECO:0007669"/>
    <property type="project" value="TreeGrafter"/>
</dbReference>
<dbReference type="GO" id="GO:0006303">
    <property type="term" value="P:double-strand break repair via nonhomologous end joining"/>
    <property type="evidence" value="ECO:0007669"/>
    <property type="project" value="TreeGrafter"/>
</dbReference>
<dbReference type="InterPro" id="IPR052709">
    <property type="entry name" value="Transposase-MT_Hybrid"/>
</dbReference>
<dbReference type="InterPro" id="IPR036397">
    <property type="entry name" value="RNaseH_sf"/>
</dbReference>
<dbReference type="PANTHER" id="PTHR46060">
    <property type="entry name" value="MARINER MOS1 TRANSPOSASE-LIKE PROTEIN"/>
    <property type="match status" value="1"/>
</dbReference>
<dbReference type="GO" id="GO:0003697">
    <property type="term" value="F:single-stranded DNA binding"/>
    <property type="evidence" value="ECO:0007669"/>
    <property type="project" value="TreeGrafter"/>
</dbReference>
<accession>A0A8X6XHI0</accession>
<keyword evidence="2" id="KW-1185">Reference proteome</keyword>
<evidence type="ECO:0000313" key="1">
    <source>
        <dbReference type="EMBL" id="GFY53962.1"/>
    </source>
</evidence>
<organism evidence="1 2">
    <name type="scientific">Trichonephila inaurata madagascariensis</name>
    <dbReference type="NCBI Taxonomy" id="2747483"/>
    <lineage>
        <taxon>Eukaryota</taxon>
        <taxon>Metazoa</taxon>
        <taxon>Ecdysozoa</taxon>
        <taxon>Arthropoda</taxon>
        <taxon>Chelicerata</taxon>
        <taxon>Arachnida</taxon>
        <taxon>Araneae</taxon>
        <taxon>Araneomorphae</taxon>
        <taxon>Entelegynae</taxon>
        <taxon>Araneoidea</taxon>
        <taxon>Nephilidae</taxon>
        <taxon>Trichonephila</taxon>
        <taxon>Trichonephila inaurata</taxon>
    </lineage>
</organism>
<dbReference type="GO" id="GO:0035861">
    <property type="term" value="C:site of double-strand break"/>
    <property type="evidence" value="ECO:0007669"/>
    <property type="project" value="TreeGrafter"/>
</dbReference>
<reference evidence="1" key="1">
    <citation type="submission" date="2020-08" db="EMBL/GenBank/DDBJ databases">
        <title>Multicomponent nature underlies the extraordinary mechanical properties of spider dragline silk.</title>
        <authorList>
            <person name="Kono N."/>
            <person name="Nakamura H."/>
            <person name="Mori M."/>
            <person name="Yoshida Y."/>
            <person name="Ohtoshi R."/>
            <person name="Malay A.D."/>
            <person name="Moran D.A.P."/>
            <person name="Tomita M."/>
            <person name="Numata K."/>
            <person name="Arakawa K."/>
        </authorList>
    </citation>
    <scope>NUCLEOTIDE SEQUENCE</scope>
</reference>
<dbReference type="AlphaFoldDB" id="A0A8X6XHI0"/>
<protein>
    <submittedName>
        <fullName evidence="1">Histone-lysine N-methyltransferase SETMAR</fullName>
    </submittedName>
</protein>
<dbReference type="OrthoDB" id="8056906at2759"/>
<evidence type="ECO:0000313" key="2">
    <source>
        <dbReference type="Proteomes" id="UP000886998"/>
    </source>
</evidence>
<sequence length="275" mass="32035">MKGARSGLLTLRLQSGLISRCIKSPNMSSTLDDEALQAAIEEESSQTCGEFARQFNTFIEMVRLHLHHLGKTYRLSKRVPHTLLEVHKQQRVAACLSLLSCHHSASIFNRVLTSDKKWVLYETPRRSRHWLPPQDAVLHSERPSMHPRKIMLCVWWTCRQVKEPALVNRKGALLLYDNVKRYVTRVARNTIQEYDGWETLCHPPYSPDLVSSGYHLFRSLDNHLHGESFTNEADVRQALTDFFASHTPEFYRKGIKQLETRWQKMLDADDDYFEE</sequence>
<dbReference type="PANTHER" id="PTHR46060:SF1">
    <property type="entry name" value="MARINER MOS1 TRANSPOSASE-LIKE PROTEIN"/>
    <property type="match status" value="1"/>
</dbReference>
<dbReference type="GO" id="GO:0044774">
    <property type="term" value="P:mitotic DNA integrity checkpoint signaling"/>
    <property type="evidence" value="ECO:0007669"/>
    <property type="project" value="TreeGrafter"/>
</dbReference>
<comment type="caution">
    <text evidence="1">The sequence shown here is derived from an EMBL/GenBank/DDBJ whole genome shotgun (WGS) entry which is preliminary data.</text>
</comment>
<dbReference type="Gene3D" id="3.30.420.10">
    <property type="entry name" value="Ribonuclease H-like superfamily/Ribonuclease H"/>
    <property type="match status" value="1"/>
</dbReference>
<gene>
    <name evidence="1" type="primary">SETMAR</name>
    <name evidence="1" type="ORF">TNIN_206371</name>
</gene>
<dbReference type="InterPro" id="IPR001888">
    <property type="entry name" value="Transposase_1"/>
</dbReference>
<proteinExistence type="predicted"/>
<dbReference type="GO" id="GO:0000793">
    <property type="term" value="C:condensed chromosome"/>
    <property type="evidence" value="ECO:0007669"/>
    <property type="project" value="TreeGrafter"/>
</dbReference>
<dbReference type="GO" id="GO:0000729">
    <property type="term" value="P:DNA double-strand break processing"/>
    <property type="evidence" value="ECO:0007669"/>
    <property type="project" value="TreeGrafter"/>
</dbReference>
<dbReference type="GO" id="GO:0015074">
    <property type="term" value="P:DNA integration"/>
    <property type="evidence" value="ECO:0007669"/>
    <property type="project" value="TreeGrafter"/>
</dbReference>
<dbReference type="GO" id="GO:0031297">
    <property type="term" value="P:replication fork processing"/>
    <property type="evidence" value="ECO:0007669"/>
    <property type="project" value="TreeGrafter"/>
</dbReference>